<dbReference type="RefSeq" id="WP_238748028.1">
    <property type="nucleotide sequence ID" value="NZ_JAKOOW010000030.1"/>
</dbReference>
<keyword evidence="5" id="KW-1185">Reference proteome</keyword>
<dbReference type="PIRSF" id="PIRSF015582">
    <property type="entry name" value="Cit_lyase_B"/>
    <property type="match status" value="1"/>
</dbReference>
<evidence type="ECO:0000256" key="2">
    <source>
        <dbReference type="ARBA" id="ARBA00022723"/>
    </source>
</evidence>
<dbReference type="PANTHER" id="PTHR32308:SF10">
    <property type="entry name" value="CITRATE LYASE SUBUNIT BETA"/>
    <property type="match status" value="1"/>
</dbReference>
<evidence type="ECO:0000313" key="5">
    <source>
        <dbReference type="Proteomes" id="UP001298424"/>
    </source>
</evidence>
<dbReference type="InterPro" id="IPR039480">
    <property type="entry name" value="C-C_Bond_Lyase-like"/>
</dbReference>
<dbReference type="PANTHER" id="PTHR32308">
    <property type="entry name" value="LYASE BETA SUBUNIT, PUTATIVE (AFU_ORTHOLOGUE AFUA_4G13030)-RELATED"/>
    <property type="match status" value="1"/>
</dbReference>
<keyword evidence="4" id="KW-0456">Lyase</keyword>
<dbReference type="EMBL" id="JAKOOW010000030">
    <property type="protein sequence ID" value="MCG6504529.1"/>
    <property type="molecule type" value="Genomic_DNA"/>
</dbReference>
<evidence type="ECO:0000256" key="1">
    <source>
        <dbReference type="ARBA" id="ARBA00001946"/>
    </source>
</evidence>
<name>A0ABS9NP10_9NEIS</name>
<reference evidence="4 5" key="1">
    <citation type="submission" date="2022-02" db="EMBL/GenBank/DDBJ databases">
        <title>Genome sequence data of Kingella unionensis sp. nov. strain CICC 24913 (CCUG 75125).</title>
        <authorList>
            <person name="Xiao M."/>
        </authorList>
    </citation>
    <scope>NUCLEOTIDE SEQUENCE [LARGE SCALE GENOMIC DNA]</scope>
    <source>
        <strain evidence="4 5">CICC 24913</strain>
    </source>
</reference>
<comment type="caution">
    <text evidence="4">The sequence shown here is derived from an EMBL/GenBank/DDBJ whole genome shotgun (WGS) entry which is preliminary data.</text>
</comment>
<comment type="cofactor">
    <cofactor evidence="1">
        <name>Mg(2+)</name>
        <dbReference type="ChEBI" id="CHEBI:18420"/>
    </cofactor>
</comment>
<keyword evidence="2" id="KW-0479">Metal-binding</keyword>
<sequence>MHHPHRLGACLYVPATHPQLGEITAGRRLADVRSLIYCTEDAVAEHELPAALAALRHALPQIAAGDTRNHFVRVRNPAVLTQVLAVDGVENLLGFVLPKTTADTLPSYAAALAGRHLLMPTLETAEVFEEHQMLHLRQMLLQDEWRSRILCLRIGGNDLLNCLHLRRPADATLYQTPIGSLIARLVGLFRPHGFHLSAPVFEWLDKPELLAQEVREDLRHGLTGKTAIHPAQTALIEAHYRVPAADIALARQILESKQAVFAANGAMQEPATHRNWARNILAAAEVFGSSD</sequence>
<dbReference type="InterPro" id="IPR011206">
    <property type="entry name" value="Citrate_lyase_beta/mcl1/mcl2"/>
</dbReference>
<organism evidence="4 5">
    <name type="scientific">Kingella pumchi</name>
    <dbReference type="NCBI Taxonomy" id="2779506"/>
    <lineage>
        <taxon>Bacteria</taxon>
        <taxon>Pseudomonadati</taxon>
        <taxon>Pseudomonadota</taxon>
        <taxon>Betaproteobacteria</taxon>
        <taxon>Neisseriales</taxon>
        <taxon>Neisseriaceae</taxon>
        <taxon>Kingella</taxon>
    </lineage>
</organism>
<proteinExistence type="predicted"/>
<gene>
    <name evidence="4" type="ORF">MB824_08470</name>
</gene>
<dbReference type="InterPro" id="IPR015813">
    <property type="entry name" value="Pyrv/PenolPyrv_kinase-like_dom"/>
</dbReference>
<protein>
    <submittedName>
        <fullName evidence="4">HpcH/HpaI aldolase/citrate lyase family protein</fullName>
    </submittedName>
</protein>
<keyword evidence="3" id="KW-0460">Magnesium</keyword>
<accession>A0ABS9NP10</accession>
<dbReference type="Proteomes" id="UP001298424">
    <property type="component" value="Unassembled WGS sequence"/>
</dbReference>
<evidence type="ECO:0000313" key="4">
    <source>
        <dbReference type="EMBL" id="MCG6504529.1"/>
    </source>
</evidence>
<dbReference type="SUPFAM" id="SSF51621">
    <property type="entry name" value="Phosphoenolpyruvate/pyruvate domain"/>
    <property type="match status" value="1"/>
</dbReference>
<evidence type="ECO:0000256" key="3">
    <source>
        <dbReference type="ARBA" id="ARBA00022842"/>
    </source>
</evidence>
<dbReference type="GO" id="GO:0016829">
    <property type="term" value="F:lyase activity"/>
    <property type="evidence" value="ECO:0007669"/>
    <property type="project" value="UniProtKB-KW"/>
</dbReference>
<dbReference type="Gene3D" id="3.20.20.60">
    <property type="entry name" value="Phosphoenolpyruvate-binding domains"/>
    <property type="match status" value="1"/>
</dbReference>
<dbReference type="InterPro" id="IPR040442">
    <property type="entry name" value="Pyrv_kinase-like_dom_sf"/>
</dbReference>
<dbReference type="Pfam" id="PF15617">
    <property type="entry name" value="C-C_Bond_Lyase"/>
    <property type="match status" value="1"/>
</dbReference>